<evidence type="ECO:0000256" key="1">
    <source>
        <dbReference type="SAM" id="MobiDB-lite"/>
    </source>
</evidence>
<protein>
    <submittedName>
        <fullName evidence="2">Uncharacterized protein</fullName>
    </submittedName>
</protein>
<feature type="region of interest" description="Disordered" evidence="1">
    <location>
        <begin position="117"/>
        <end position="138"/>
    </location>
</feature>
<comment type="caution">
    <text evidence="2">The sequence shown here is derived from an EMBL/GenBank/DDBJ whole genome shotgun (WGS) entry which is preliminary data.</text>
</comment>
<reference evidence="2" key="1">
    <citation type="journal article" date="2020" name="mSystems">
        <title>Genome- and Community-Level Interaction Insights into Carbon Utilization and Element Cycling Functions of Hydrothermarchaeota in Hydrothermal Sediment.</title>
        <authorList>
            <person name="Zhou Z."/>
            <person name="Liu Y."/>
            <person name="Xu W."/>
            <person name="Pan J."/>
            <person name="Luo Z.H."/>
            <person name="Li M."/>
        </authorList>
    </citation>
    <scope>NUCLEOTIDE SEQUENCE [LARGE SCALE GENOMIC DNA]</scope>
    <source>
        <strain evidence="2">HyVt-389</strain>
    </source>
</reference>
<accession>A0A7C2ALY9</accession>
<gene>
    <name evidence="2" type="ORF">ENI35_06170</name>
</gene>
<sequence>MYKKLFLSFVILVGFLCFSQVIFSAVTQGDYVVKLAEELNLGKGLSVEEAISALTKVGIVPKEGFKCNVQVTREFLNEIQELVIAAAEKGLIGFSPKRAIEILTSLSEDMGLPVPVPLGTVPPPPPPPPPPVPASPMK</sequence>
<dbReference type="AlphaFoldDB" id="A0A7C2ALY9"/>
<organism evidence="2">
    <name type="scientific">Desulfofervidus auxilii</name>
    <dbReference type="NCBI Taxonomy" id="1621989"/>
    <lineage>
        <taxon>Bacteria</taxon>
        <taxon>Pseudomonadati</taxon>
        <taxon>Thermodesulfobacteriota</taxon>
        <taxon>Candidatus Desulfofervidia</taxon>
        <taxon>Candidatus Desulfofervidales</taxon>
        <taxon>Candidatus Desulfofervidaceae</taxon>
        <taxon>Candidatus Desulfofervidus</taxon>
    </lineage>
</organism>
<dbReference type="Proteomes" id="UP000885738">
    <property type="component" value="Unassembled WGS sequence"/>
</dbReference>
<evidence type="ECO:0000313" key="2">
    <source>
        <dbReference type="EMBL" id="HEC68376.1"/>
    </source>
</evidence>
<name>A0A7C2ALY9_DESA2</name>
<dbReference type="EMBL" id="DRIH01000219">
    <property type="protein sequence ID" value="HEC68376.1"/>
    <property type="molecule type" value="Genomic_DNA"/>
</dbReference>
<proteinExistence type="predicted"/>